<evidence type="ECO:0000256" key="4">
    <source>
        <dbReference type="PROSITE-ProRule" id="PRU00169"/>
    </source>
</evidence>
<dbReference type="InterPro" id="IPR005467">
    <property type="entry name" value="His_kinase_dom"/>
</dbReference>
<dbReference type="Pfam" id="PF00072">
    <property type="entry name" value="Response_reg"/>
    <property type="match status" value="1"/>
</dbReference>
<dbReference type="Pfam" id="PF00512">
    <property type="entry name" value="HisKA"/>
    <property type="match status" value="1"/>
</dbReference>
<keyword evidence="6" id="KW-1133">Transmembrane helix</keyword>
<dbReference type="InterPro" id="IPR007891">
    <property type="entry name" value="CHASE3"/>
</dbReference>
<dbReference type="RefSeq" id="WP_273686740.1">
    <property type="nucleotide sequence ID" value="NZ_CP117411.1"/>
</dbReference>
<keyword evidence="9" id="KW-0547">Nucleotide-binding</keyword>
<feature type="modified residue" description="4-aspartylphosphate" evidence="4">
    <location>
        <position position="595"/>
    </location>
</feature>
<evidence type="ECO:0000259" key="8">
    <source>
        <dbReference type="PROSITE" id="PS50110"/>
    </source>
</evidence>
<dbReference type="Proteomes" id="UP001220395">
    <property type="component" value="Chromosome"/>
</dbReference>
<evidence type="ECO:0000256" key="1">
    <source>
        <dbReference type="ARBA" id="ARBA00000085"/>
    </source>
</evidence>
<dbReference type="SMART" id="SM00448">
    <property type="entry name" value="REC"/>
    <property type="match status" value="1"/>
</dbReference>
<evidence type="ECO:0000256" key="3">
    <source>
        <dbReference type="ARBA" id="ARBA00022553"/>
    </source>
</evidence>
<keyword evidence="3 4" id="KW-0597">Phosphoprotein</keyword>
<accession>A0ABY7THW2</accession>
<evidence type="ECO:0000313" key="10">
    <source>
        <dbReference type="Proteomes" id="UP001220395"/>
    </source>
</evidence>
<keyword evidence="10" id="KW-1185">Reference proteome</keyword>
<evidence type="ECO:0000256" key="5">
    <source>
        <dbReference type="SAM" id="Coils"/>
    </source>
</evidence>
<evidence type="ECO:0000313" key="9">
    <source>
        <dbReference type="EMBL" id="WCT72770.1"/>
    </source>
</evidence>
<dbReference type="InterPro" id="IPR001789">
    <property type="entry name" value="Sig_transdc_resp-reg_receiver"/>
</dbReference>
<feature type="domain" description="Response regulatory" evidence="8">
    <location>
        <begin position="545"/>
        <end position="656"/>
    </location>
</feature>
<organism evidence="9 10">
    <name type="scientific">Sphingomonas naphthae</name>
    <dbReference type="NCBI Taxonomy" id="1813468"/>
    <lineage>
        <taxon>Bacteria</taxon>
        <taxon>Pseudomonadati</taxon>
        <taxon>Pseudomonadota</taxon>
        <taxon>Alphaproteobacteria</taxon>
        <taxon>Sphingomonadales</taxon>
        <taxon>Sphingomonadaceae</taxon>
        <taxon>Sphingomonas</taxon>
    </lineage>
</organism>
<dbReference type="Pfam" id="PF05227">
    <property type="entry name" value="CHASE3"/>
    <property type="match status" value="1"/>
</dbReference>
<feature type="transmembrane region" description="Helical" evidence="6">
    <location>
        <begin position="20"/>
        <end position="43"/>
    </location>
</feature>
<dbReference type="PROSITE" id="PS50109">
    <property type="entry name" value="HIS_KIN"/>
    <property type="match status" value="1"/>
</dbReference>
<dbReference type="Gene3D" id="3.40.50.2300">
    <property type="match status" value="1"/>
</dbReference>
<sequence>MDSDIQEAPDTGWRALPRLAIAALGACAVAALLVALLVLTAAVNRKRDEAIARERHSYEIIVLTASLEGSLARSEAALGRFVIDGDRRTGTTYNDEWVRAGRQIRRLGLLMGGDPARNATVTELQALYEKRAEETSPAAINATYRRGWQALSFYAKAGQTDTLPQFARILKRIGAEQREVLGARSDYASLSTERAQRLSRFLSVLGVGLVLAAIGLGWLALRSFAGRRVAQIAARAEADRAELLENRVAARTAELKAANASLEAEIEERRNAEAQAAEAELALRQAQKMDAVGQLTGGIAHDFNNMLSVVVGGLDLARRRIAAEADEVTRHIDNALEGANRAAALTRRLLTFARAEALSPQGVDPADLVAGMVDLIDRTIGERISVAIERATDAWPVWVDAYQLENAILNLAVNARDAMDGAGRLTIAVSNHALRRGPGRDLPPGDYVRIAVIDEGTGMEPAVLERVFEPFFTTKPVGKGTGLGLSQIFGFAQQSGGTVEIQSIVGEGTTVSLWLPRFAGEAGVTPIAPALSDAPSDGGRAQGQAILVLEDDPRVRASTIAALAELGYLPLPAATAEEAMAILDDGQHVDLILTDVMMPATTGPEFVRQAAQRHGHVPALFVTGYAGGEGDALVGHDVLRKPFTLNALAAAVQAALHPDRPSKAA</sequence>
<feature type="transmembrane region" description="Helical" evidence="6">
    <location>
        <begin position="201"/>
        <end position="221"/>
    </location>
</feature>
<dbReference type="Gene3D" id="3.30.565.10">
    <property type="entry name" value="Histidine kinase-like ATPase, C-terminal domain"/>
    <property type="match status" value="1"/>
</dbReference>
<dbReference type="SUPFAM" id="SSF47384">
    <property type="entry name" value="Homodimeric domain of signal transducing histidine kinase"/>
    <property type="match status" value="1"/>
</dbReference>
<dbReference type="EMBL" id="CP117411">
    <property type="protein sequence ID" value="WCT72770.1"/>
    <property type="molecule type" value="Genomic_DNA"/>
</dbReference>
<dbReference type="InterPro" id="IPR004358">
    <property type="entry name" value="Sig_transdc_His_kin-like_C"/>
</dbReference>
<evidence type="ECO:0000256" key="2">
    <source>
        <dbReference type="ARBA" id="ARBA00012438"/>
    </source>
</evidence>
<evidence type="ECO:0000259" key="7">
    <source>
        <dbReference type="PROSITE" id="PS50109"/>
    </source>
</evidence>
<keyword evidence="6" id="KW-0472">Membrane</keyword>
<dbReference type="Pfam" id="PF02518">
    <property type="entry name" value="HATPase_c"/>
    <property type="match status" value="1"/>
</dbReference>
<gene>
    <name evidence="9" type="ORF">PQ455_14150</name>
</gene>
<dbReference type="EC" id="2.7.13.3" evidence="2"/>
<dbReference type="PRINTS" id="PR00344">
    <property type="entry name" value="BCTRLSENSOR"/>
</dbReference>
<dbReference type="SUPFAM" id="SSF55874">
    <property type="entry name" value="ATPase domain of HSP90 chaperone/DNA topoisomerase II/histidine kinase"/>
    <property type="match status" value="1"/>
</dbReference>
<dbReference type="GO" id="GO:0005524">
    <property type="term" value="F:ATP binding"/>
    <property type="evidence" value="ECO:0007669"/>
    <property type="project" value="UniProtKB-KW"/>
</dbReference>
<proteinExistence type="predicted"/>
<feature type="domain" description="Histidine kinase" evidence="7">
    <location>
        <begin position="298"/>
        <end position="519"/>
    </location>
</feature>
<keyword evidence="6" id="KW-0812">Transmembrane</keyword>
<evidence type="ECO:0000256" key="6">
    <source>
        <dbReference type="SAM" id="Phobius"/>
    </source>
</evidence>
<dbReference type="InterPro" id="IPR011006">
    <property type="entry name" value="CheY-like_superfamily"/>
</dbReference>
<keyword evidence="5" id="KW-0175">Coiled coil</keyword>
<name>A0ABY7THW2_9SPHN</name>
<dbReference type="SMART" id="SM00388">
    <property type="entry name" value="HisKA"/>
    <property type="match status" value="1"/>
</dbReference>
<feature type="coiled-coil region" evidence="5">
    <location>
        <begin position="233"/>
        <end position="289"/>
    </location>
</feature>
<comment type="catalytic activity">
    <reaction evidence="1">
        <text>ATP + protein L-histidine = ADP + protein N-phospho-L-histidine.</text>
        <dbReference type="EC" id="2.7.13.3"/>
    </reaction>
</comment>
<dbReference type="InterPro" id="IPR036097">
    <property type="entry name" value="HisK_dim/P_sf"/>
</dbReference>
<dbReference type="InterPro" id="IPR003661">
    <property type="entry name" value="HisK_dim/P_dom"/>
</dbReference>
<dbReference type="PANTHER" id="PTHR43065">
    <property type="entry name" value="SENSOR HISTIDINE KINASE"/>
    <property type="match status" value="1"/>
</dbReference>
<dbReference type="PANTHER" id="PTHR43065:SF42">
    <property type="entry name" value="TWO-COMPONENT SENSOR PPRA"/>
    <property type="match status" value="1"/>
</dbReference>
<dbReference type="SUPFAM" id="SSF52172">
    <property type="entry name" value="CheY-like"/>
    <property type="match status" value="1"/>
</dbReference>
<keyword evidence="9" id="KW-0067">ATP-binding</keyword>
<dbReference type="InterPro" id="IPR036890">
    <property type="entry name" value="HATPase_C_sf"/>
</dbReference>
<dbReference type="Gene3D" id="1.10.287.130">
    <property type="match status" value="1"/>
</dbReference>
<protein>
    <recommendedName>
        <fullName evidence="2">histidine kinase</fullName>
        <ecNumber evidence="2">2.7.13.3</ecNumber>
    </recommendedName>
</protein>
<dbReference type="SMART" id="SM00387">
    <property type="entry name" value="HATPase_c"/>
    <property type="match status" value="1"/>
</dbReference>
<dbReference type="PROSITE" id="PS50110">
    <property type="entry name" value="RESPONSE_REGULATORY"/>
    <property type="match status" value="1"/>
</dbReference>
<dbReference type="InterPro" id="IPR003594">
    <property type="entry name" value="HATPase_dom"/>
</dbReference>
<reference evidence="9 10" key="1">
    <citation type="submission" date="2023-02" db="EMBL/GenBank/DDBJ databases">
        <title>Genome sequence of Sphingomonas naphthae.</title>
        <authorList>
            <person name="Kim S."/>
            <person name="Heo J."/>
            <person name="Kwon S.-W."/>
        </authorList>
    </citation>
    <scope>NUCLEOTIDE SEQUENCE [LARGE SCALE GENOMIC DNA]</scope>
    <source>
        <strain evidence="9 10">KACC 18716</strain>
    </source>
</reference>